<gene>
    <name evidence="3" type="primary">puuB_1</name>
    <name evidence="3" type="ORF">NCTC11214_04373</name>
</gene>
<feature type="domain" description="FAD dependent oxidoreductase" evidence="2">
    <location>
        <begin position="34"/>
        <end position="389"/>
    </location>
</feature>
<dbReference type="EMBL" id="LR134117">
    <property type="protein sequence ID" value="VDZ63232.1"/>
    <property type="molecule type" value="Genomic_DNA"/>
</dbReference>
<dbReference type="PANTHER" id="PTHR13847">
    <property type="entry name" value="SARCOSINE DEHYDROGENASE-RELATED"/>
    <property type="match status" value="1"/>
</dbReference>
<protein>
    <submittedName>
        <fullName evidence="3">Gamma-glutamylputrescine oxidoreductase</fullName>
        <ecNumber evidence="3">1.4.3.-</ecNumber>
    </submittedName>
</protein>
<dbReference type="KEGG" id="sof:NCTC11214_04373"/>
<organism evidence="3 4">
    <name type="scientific">Serratia odorifera</name>
    <dbReference type="NCBI Taxonomy" id="618"/>
    <lineage>
        <taxon>Bacteria</taxon>
        <taxon>Pseudomonadati</taxon>
        <taxon>Pseudomonadota</taxon>
        <taxon>Gammaproteobacteria</taxon>
        <taxon>Enterobacterales</taxon>
        <taxon>Yersiniaceae</taxon>
        <taxon>Serratia</taxon>
    </lineage>
</organism>
<dbReference type="GO" id="GO:0016491">
    <property type="term" value="F:oxidoreductase activity"/>
    <property type="evidence" value="ECO:0007669"/>
    <property type="project" value="UniProtKB-KW"/>
</dbReference>
<accession>A0A3S4F0U5</accession>
<dbReference type="EC" id="1.4.3.-" evidence="3"/>
<dbReference type="Proteomes" id="UP000281391">
    <property type="component" value="Chromosome"/>
</dbReference>
<dbReference type="GO" id="GO:0005737">
    <property type="term" value="C:cytoplasm"/>
    <property type="evidence" value="ECO:0007669"/>
    <property type="project" value="TreeGrafter"/>
</dbReference>
<dbReference type="SUPFAM" id="SSF51905">
    <property type="entry name" value="FAD/NAD(P)-binding domain"/>
    <property type="match status" value="1"/>
</dbReference>
<sequence>MTHWLANATEACIYPQQVGNLAVMPRLDKVQEADVVVIGGGLLGLSAALHLAAAGVDTVLLEKAQVGGRASGRNGGQLTPGMARWKARQMLQMLPFETARWLWQFASSEAMQLLDSLLETHGINADRHHGHLTAAVHPAHMAPLAEELAARQTLGDRCAAMLDREQLRTHLNSANYHGAAIDHSGGHIHPLKLVHGLLGAFLRAGGQAYEDSAVVALRPGARGTLALTAAGGMVARKAIVLAMHADSGTLQPQEESMTLPLYTYVAATAPVSGGIHTLLPTAMPVYDTQLQIDYFRPYDNDRLLFGALGTSQLLPRASIVKRLQQRLTAVFPQQPNLSPEFFWAEPFDITRSGMPVFRKSAAPVPVYSAYGWNGHGLAQSVRVGKAISDDLLRLNRDFLRLTRFPPVAFPTRFLSKRRLASLAMLSARVVNLLQPHKMLSS</sequence>
<dbReference type="RefSeq" id="WP_004962867.1">
    <property type="nucleotide sequence ID" value="NZ_LR134117.1"/>
</dbReference>
<dbReference type="Pfam" id="PF01266">
    <property type="entry name" value="DAO"/>
    <property type="match status" value="1"/>
</dbReference>
<dbReference type="Gene3D" id="3.50.50.60">
    <property type="entry name" value="FAD/NAD(P)-binding domain"/>
    <property type="match status" value="1"/>
</dbReference>
<evidence type="ECO:0000313" key="4">
    <source>
        <dbReference type="Proteomes" id="UP000281391"/>
    </source>
</evidence>
<name>A0A3S4F0U5_SEROD</name>
<dbReference type="AlphaFoldDB" id="A0A3S4F0U5"/>
<dbReference type="InterPro" id="IPR006076">
    <property type="entry name" value="FAD-dep_OxRdtase"/>
</dbReference>
<reference evidence="3 4" key="1">
    <citation type="submission" date="2018-12" db="EMBL/GenBank/DDBJ databases">
        <authorList>
            <consortium name="Pathogen Informatics"/>
        </authorList>
    </citation>
    <scope>NUCLEOTIDE SEQUENCE [LARGE SCALE GENOMIC DNA]</scope>
    <source>
        <strain evidence="3 4">NCTC11214</strain>
    </source>
</reference>
<evidence type="ECO:0000313" key="3">
    <source>
        <dbReference type="EMBL" id="VDZ63232.1"/>
    </source>
</evidence>
<evidence type="ECO:0000256" key="1">
    <source>
        <dbReference type="ARBA" id="ARBA00023002"/>
    </source>
</evidence>
<evidence type="ECO:0000259" key="2">
    <source>
        <dbReference type="Pfam" id="PF01266"/>
    </source>
</evidence>
<dbReference type="InterPro" id="IPR036188">
    <property type="entry name" value="FAD/NAD-bd_sf"/>
</dbReference>
<dbReference type="Gene3D" id="3.30.9.10">
    <property type="entry name" value="D-Amino Acid Oxidase, subunit A, domain 2"/>
    <property type="match status" value="1"/>
</dbReference>
<proteinExistence type="predicted"/>
<keyword evidence="1 3" id="KW-0560">Oxidoreductase</keyword>
<dbReference type="PANTHER" id="PTHR13847:SF281">
    <property type="entry name" value="FAD DEPENDENT OXIDOREDUCTASE DOMAIN-CONTAINING PROTEIN"/>
    <property type="match status" value="1"/>
</dbReference>